<proteinExistence type="predicted"/>
<dbReference type="AlphaFoldDB" id="A0A9D0ZWY8"/>
<reference evidence="1" key="1">
    <citation type="submission" date="2020-10" db="EMBL/GenBank/DDBJ databases">
        <authorList>
            <person name="Gilroy R."/>
        </authorList>
    </citation>
    <scope>NUCLEOTIDE SEQUENCE</scope>
    <source>
        <strain evidence="1">ChiSjej3B21-11622</strain>
    </source>
</reference>
<dbReference type="EMBL" id="DVFT01000108">
    <property type="protein sequence ID" value="HIQ96360.1"/>
    <property type="molecule type" value="Genomic_DNA"/>
</dbReference>
<comment type="caution">
    <text evidence="1">The sequence shown here is derived from an EMBL/GenBank/DDBJ whole genome shotgun (WGS) entry which is preliminary data.</text>
</comment>
<accession>A0A9D0ZWY8</accession>
<organism evidence="1 2">
    <name type="scientific">Candidatus Limivivens merdigallinarum</name>
    <dbReference type="NCBI Taxonomy" id="2840859"/>
    <lineage>
        <taxon>Bacteria</taxon>
        <taxon>Bacillati</taxon>
        <taxon>Bacillota</taxon>
        <taxon>Clostridia</taxon>
        <taxon>Lachnospirales</taxon>
        <taxon>Lachnospiraceae</taxon>
        <taxon>Lachnospiraceae incertae sedis</taxon>
        <taxon>Candidatus Limivivens</taxon>
    </lineage>
</organism>
<sequence length="119" mass="13564">MSELGVQRIGLKENPLIRYSFCYLLAAEFGMIIPGDDIGLLELAWDCIEVYDSLQSFLELSGWEKDNPDCTDFAYLSEHHICRQIAGKYLYFSQLKFEDGKEKLARANCDGSATGLRQR</sequence>
<protein>
    <submittedName>
        <fullName evidence="1">Uncharacterized protein</fullName>
    </submittedName>
</protein>
<evidence type="ECO:0000313" key="2">
    <source>
        <dbReference type="Proteomes" id="UP000886886"/>
    </source>
</evidence>
<gene>
    <name evidence="1" type="ORF">IAB26_07345</name>
</gene>
<reference evidence="1" key="2">
    <citation type="journal article" date="2021" name="PeerJ">
        <title>Extensive microbial diversity within the chicken gut microbiome revealed by metagenomics and culture.</title>
        <authorList>
            <person name="Gilroy R."/>
            <person name="Ravi A."/>
            <person name="Getino M."/>
            <person name="Pursley I."/>
            <person name="Horton D.L."/>
            <person name="Alikhan N.F."/>
            <person name="Baker D."/>
            <person name="Gharbi K."/>
            <person name="Hall N."/>
            <person name="Watson M."/>
            <person name="Adriaenssens E.M."/>
            <person name="Foster-Nyarko E."/>
            <person name="Jarju S."/>
            <person name="Secka A."/>
            <person name="Antonio M."/>
            <person name="Oren A."/>
            <person name="Chaudhuri R.R."/>
            <person name="La Ragione R."/>
            <person name="Hildebrand F."/>
            <person name="Pallen M.J."/>
        </authorList>
    </citation>
    <scope>NUCLEOTIDE SEQUENCE</scope>
    <source>
        <strain evidence="1">ChiSjej3B21-11622</strain>
    </source>
</reference>
<dbReference type="Proteomes" id="UP000886886">
    <property type="component" value="Unassembled WGS sequence"/>
</dbReference>
<name>A0A9D0ZWY8_9FIRM</name>
<evidence type="ECO:0000313" key="1">
    <source>
        <dbReference type="EMBL" id="HIQ96360.1"/>
    </source>
</evidence>